<sequence>MKKIANSFLFLIFFPLLSVLVYFFIAYIFTLFPQKRGEYYLKDSKEIHILYNEMHSDIVFNIQDLNISNFPHFENKKTGYLAFGWGDKETYLNTPNIANLKISTSLKALFMNTSALMHVSYMPNIDYFKNLKTIKLSLEQHQHLKVSILKSFNFRGKIYKGYEREDIFYTANASYNLINTCNTWSGDRLRELNISMPYWTPFSWSVVNAIP</sequence>
<keyword evidence="1" id="KW-0812">Transmembrane</keyword>
<organism evidence="2">
    <name type="scientific">uncultured Sulfurovum sp</name>
    <dbReference type="NCBI Taxonomy" id="269237"/>
    <lineage>
        <taxon>Bacteria</taxon>
        <taxon>Pseudomonadati</taxon>
        <taxon>Campylobacterota</taxon>
        <taxon>Epsilonproteobacteria</taxon>
        <taxon>Campylobacterales</taxon>
        <taxon>Sulfurovaceae</taxon>
        <taxon>Sulfurovum</taxon>
        <taxon>environmental samples</taxon>
    </lineage>
</organism>
<protein>
    <recommendedName>
        <fullName evidence="3">TIGR02117 family protein</fullName>
    </recommendedName>
</protein>
<gene>
    <name evidence="2" type="ORF">HELGO_WM28742</name>
</gene>
<evidence type="ECO:0000313" key="2">
    <source>
        <dbReference type="EMBL" id="CAA6802806.1"/>
    </source>
</evidence>
<dbReference type="EMBL" id="CACVAZ010000007">
    <property type="protein sequence ID" value="CAA6802806.1"/>
    <property type="molecule type" value="Genomic_DNA"/>
</dbReference>
<name>A0A6S6S9B6_9BACT</name>
<keyword evidence="1" id="KW-1133">Transmembrane helix</keyword>
<proteinExistence type="predicted"/>
<accession>A0A6S6S9B6</accession>
<dbReference type="Pfam" id="PF09601">
    <property type="entry name" value="DUF2459"/>
    <property type="match status" value="1"/>
</dbReference>
<keyword evidence="1" id="KW-0472">Membrane</keyword>
<evidence type="ECO:0000256" key="1">
    <source>
        <dbReference type="SAM" id="Phobius"/>
    </source>
</evidence>
<reference evidence="2" key="1">
    <citation type="submission" date="2020-01" db="EMBL/GenBank/DDBJ databases">
        <authorList>
            <person name="Meier V. D."/>
            <person name="Meier V D."/>
        </authorList>
    </citation>
    <scope>NUCLEOTIDE SEQUENCE</scope>
    <source>
        <strain evidence="2">HLG_WM_MAG_02</strain>
    </source>
</reference>
<evidence type="ECO:0008006" key="3">
    <source>
        <dbReference type="Google" id="ProtNLM"/>
    </source>
</evidence>
<dbReference type="InterPro" id="IPR011727">
    <property type="entry name" value="CHP02117"/>
</dbReference>
<dbReference type="AlphaFoldDB" id="A0A6S6S9B6"/>
<feature type="transmembrane region" description="Helical" evidence="1">
    <location>
        <begin position="7"/>
        <end position="29"/>
    </location>
</feature>